<comment type="caution">
    <text evidence="1">The sequence shown here is derived from an EMBL/GenBank/DDBJ whole genome shotgun (WGS) entry which is preliminary data.</text>
</comment>
<evidence type="ECO:0000313" key="1">
    <source>
        <dbReference type="EMBL" id="GBO03479.1"/>
    </source>
</evidence>
<dbReference type="Proteomes" id="UP000499080">
    <property type="component" value="Unassembled WGS sequence"/>
</dbReference>
<gene>
    <name evidence="1" type="ORF">AVEN_54446_1</name>
</gene>
<evidence type="ECO:0000313" key="2">
    <source>
        <dbReference type="Proteomes" id="UP000499080"/>
    </source>
</evidence>
<dbReference type="AlphaFoldDB" id="A0A4Y2TS73"/>
<organism evidence="1 2">
    <name type="scientific">Araneus ventricosus</name>
    <name type="common">Orbweaver spider</name>
    <name type="synonym">Epeira ventricosa</name>
    <dbReference type="NCBI Taxonomy" id="182803"/>
    <lineage>
        <taxon>Eukaryota</taxon>
        <taxon>Metazoa</taxon>
        <taxon>Ecdysozoa</taxon>
        <taxon>Arthropoda</taxon>
        <taxon>Chelicerata</taxon>
        <taxon>Arachnida</taxon>
        <taxon>Araneae</taxon>
        <taxon>Araneomorphae</taxon>
        <taxon>Entelegynae</taxon>
        <taxon>Araneoidea</taxon>
        <taxon>Araneidae</taxon>
        <taxon>Araneus</taxon>
    </lineage>
</organism>
<protein>
    <submittedName>
        <fullName evidence="1">Uncharacterized protein</fullName>
    </submittedName>
</protein>
<sequence>MSKSKIQSSQQHDQNIELESLNNIWADKRRHHQRPYFPRSNSSWLPHSRNQVPVFRLHLHKHAASSTSQSLLSANSLRLLPSKISENLQLIFHSQKNLLIQKLGVSKPPRGTILEPIASYHNFLFYSKPF</sequence>
<reference evidence="1 2" key="1">
    <citation type="journal article" date="2019" name="Sci. Rep.">
        <title>Orb-weaving spider Araneus ventricosus genome elucidates the spidroin gene catalogue.</title>
        <authorList>
            <person name="Kono N."/>
            <person name="Nakamura H."/>
            <person name="Ohtoshi R."/>
            <person name="Moran D.A.P."/>
            <person name="Shinohara A."/>
            <person name="Yoshida Y."/>
            <person name="Fujiwara M."/>
            <person name="Mori M."/>
            <person name="Tomita M."/>
            <person name="Arakawa K."/>
        </authorList>
    </citation>
    <scope>NUCLEOTIDE SEQUENCE [LARGE SCALE GENOMIC DNA]</scope>
</reference>
<proteinExistence type="predicted"/>
<keyword evidence="2" id="KW-1185">Reference proteome</keyword>
<accession>A0A4Y2TS73</accession>
<name>A0A4Y2TS73_ARAVE</name>
<dbReference type="EMBL" id="BGPR01030764">
    <property type="protein sequence ID" value="GBO03479.1"/>
    <property type="molecule type" value="Genomic_DNA"/>
</dbReference>